<organism evidence="3 4">
    <name type="scientific">Haloarcula amylolytica JCM 13557</name>
    <dbReference type="NCBI Taxonomy" id="1227452"/>
    <lineage>
        <taxon>Archaea</taxon>
        <taxon>Methanobacteriati</taxon>
        <taxon>Methanobacteriota</taxon>
        <taxon>Stenosarchaea group</taxon>
        <taxon>Halobacteria</taxon>
        <taxon>Halobacteriales</taxon>
        <taxon>Haloarculaceae</taxon>
        <taxon>Haloarcula</taxon>
    </lineage>
</organism>
<keyword evidence="4" id="KW-1185">Reference proteome</keyword>
<evidence type="ECO:0000313" key="4">
    <source>
        <dbReference type="Proteomes" id="UP000011623"/>
    </source>
</evidence>
<comment type="caution">
    <text evidence="3">The sequence shown here is derived from an EMBL/GenBank/DDBJ whole genome shotgun (WGS) entry which is preliminary data.</text>
</comment>
<feature type="transmembrane region" description="Helical" evidence="2">
    <location>
        <begin position="91"/>
        <end position="112"/>
    </location>
</feature>
<evidence type="ECO:0000313" key="3">
    <source>
        <dbReference type="EMBL" id="EMA22660.1"/>
    </source>
</evidence>
<feature type="transmembrane region" description="Helical" evidence="2">
    <location>
        <begin position="124"/>
        <end position="144"/>
    </location>
</feature>
<dbReference type="AlphaFoldDB" id="M0KSD8"/>
<dbReference type="PATRIC" id="fig|1227452.3.peg.1299"/>
<sequence>MGDMTEWRDASDPACPECGEPLEPTAMACPHCDASLLTDEQTEMLDERLTETLESMDSGAPTWAVTLTGLSLGIAIAPLVLYAVVILVGDLSLPVAVGVLLAGWLGPAAYLSRLRNPSEVLARGLYLVVAGVAVVVLAVGYEVLLSDGPSVVSEQTALVSLGLAIPAALGALIARRAARRADRQARGEPGPLHERFGIDDDEPDN</sequence>
<evidence type="ECO:0000256" key="1">
    <source>
        <dbReference type="SAM" id="MobiDB-lite"/>
    </source>
</evidence>
<reference evidence="3 4" key="1">
    <citation type="journal article" date="2014" name="PLoS Genet.">
        <title>Phylogenetically driven sequencing of extremely halophilic archaea reveals strategies for static and dynamic osmo-response.</title>
        <authorList>
            <person name="Becker E.A."/>
            <person name="Seitzer P.M."/>
            <person name="Tritt A."/>
            <person name="Larsen D."/>
            <person name="Krusor M."/>
            <person name="Yao A.I."/>
            <person name="Wu D."/>
            <person name="Madern D."/>
            <person name="Eisen J.A."/>
            <person name="Darling A.E."/>
            <person name="Facciotti M.T."/>
        </authorList>
    </citation>
    <scope>NUCLEOTIDE SEQUENCE [LARGE SCALE GENOMIC DNA]</scope>
    <source>
        <strain evidence="3 4">JCM 13557</strain>
    </source>
</reference>
<name>M0KSD8_9EURY</name>
<evidence type="ECO:0008006" key="5">
    <source>
        <dbReference type="Google" id="ProtNLM"/>
    </source>
</evidence>
<keyword evidence="2" id="KW-0812">Transmembrane</keyword>
<gene>
    <name evidence="3" type="ORF">C442_06531</name>
</gene>
<feature type="transmembrane region" description="Helical" evidence="2">
    <location>
        <begin position="63"/>
        <end position="85"/>
    </location>
</feature>
<feature type="region of interest" description="Disordered" evidence="1">
    <location>
        <begin position="182"/>
        <end position="205"/>
    </location>
</feature>
<dbReference type="Proteomes" id="UP000011623">
    <property type="component" value="Unassembled WGS sequence"/>
</dbReference>
<accession>M0KSD8</accession>
<dbReference type="EMBL" id="AOLW01000015">
    <property type="protein sequence ID" value="EMA22660.1"/>
    <property type="molecule type" value="Genomic_DNA"/>
</dbReference>
<protein>
    <recommendedName>
        <fullName evidence="5">Zinc-ribbon domain-containing protein</fullName>
    </recommendedName>
</protein>
<evidence type="ECO:0000256" key="2">
    <source>
        <dbReference type="SAM" id="Phobius"/>
    </source>
</evidence>
<proteinExistence type="predicted"/>
<keyword evidence="2" id="KW-0472">Membrane</keyword>
<feature type="compositionally biased region" description="Basic and acidic residues" evidence="1">
    <location>
        <begin position="182"/>
        <end position="198"/>
    </location>
</feature>
<keyword evidence="2" id="KW-1133">Transmembrane helix</keyword>
<feature type="transmembrane region" description="Helical" evidence="2">
    <location>
        <begin position="156"/>
        <end position="174"/>
    </location>
</feature>